<proteinExistence type="predicted"/>
<accession>A0A2R6P8V0</accession>
<dbReference type="EMBL" id="MLYV02000515">
    <property type="protein sequence ID" value="PSR87270.1"/>
    <property type="molecule type" value="Genomic_DNA"/>
</dbReference>
<evidence type="ECO:0000313" key="2">
    <source>
        <dbReference type="Proteomes" id="UP000186601"/>
    </source>
</evidence>
<evidence type="ECO:0000313" key="1">
    <source>
        <dbReference type="EMBL" id="PSR87270.1"/>
    </source>
</evidence>
<comment type="caution">
    <text evidence="1">The sequence shown here is derived from an EMBL/GenBank/DDBJ whole genome shotgun (WGS) entry which is preliminary data.</text>
</comment>
<dbReference type="AlphaFoldDB" id="A0A2R6P8V0"/>
<keyword evidence="2" id="KW-1185">Reference proteome</keyword>
<reference evidence="1 2" key="1">
    <citation type="submission" date="2018-02" db="EMBL/GenBank/DDBJ databases">
        <title>Genome sequence of the basidiomycete white-rot fungus Phlebia centrifuga.</title>
        <authorList>
            <person name="Granchi Z."/>
            <person name="Peng M."/>
            <person name="de Vries R.P."/>
            <person name="Hilden K."/>
            <person name="Makela M.R."/>
            <person name="Grigoriev I."/>
            <person name="Riley R."/>
        </authorList>
    </citation>
    <scope>NUCLEOTIDE SEQUENCE [LARGE SCALE GENOMIC DNA]</scope>
    <source>
        <strain evidence="1 2">FBCC195</strain>
    </source>
</reference>
<dbReference type="Proteomes" id="UP000186601">
    <property type="component" value="Unassembled WGS sequence"/>
</dbReference>
<name>A0A2R6P8V0_9APHY</name>
<sequence>MPKIYPSRVVLAKHEPLGLLERITISNKFKEIGKPQRIPKPVHQSVIPHPFDPELSQEAQDEIDRKVICKELVDLDISFDYEE</sequence>
<protein>
    <submittedName>
        <fullName evidence="1">Uncharacterized protein</fullName>
    </submittedName>
</protein>
<organism evidence="1 2">
    <name type="scientific">Hermanssonia centrifuga</name>
    <dbReference type="NCBI Taxonomy" id="98765"/>
    <lineage>
        <taxon>Eukaryota</taxon>
        <taxon>Fungi</taxon>
        <taxon>Dikarya</taxon>
        <taxon>Basidiomycota</taxon>
        <taxon>Agaricomycotina</taxon>
        <taxon>Agaricomycetes</taxon>
        <taxon>Polyporales</taxon>
        <taxon>Meruliaceae</taxon>
        <taxon>Hermanssonia</taxon>
    </lineage>
</organism>
<gene>
    <name evidence="1" type="ORF">PHLCEN_2v5204</name>
</gene>